<dbReference type="EMBL" id="JABFJV010000012">
    <property type="protein sequence ID" value="NOK32353.1"/>
    <property type="molecule type" value="Genomic_DNA"/>
</dbReference>
<reference evidence="2 3" key="1">
    <citation type="submission" date="2020-05" db="EMBL/GenBank/DDBJ databases">
        <authorList>
            <person name="Whitworth D."/>
        </authorList>
    </citation>
    <scope>NUCLEOTIDE SEQUENCE [LARGE SCALE GENOMIC DNA]</scope>
    <source>
        <strain evidence="2 3">AB043B</strain>
    </source>
</reference>
<gene>
    <name evidence="2" type="ORF">HMI49_03945</name>
</gene>
<name>A0A7Y4KEG9_9BACT</name>
<proteinExistence type="predicted"/>
<comment type="caution">
    <text evidence="2">The sequence shown here is derived from an EMBL/GenBank/DDBJ whole genome shotgun (WGS) entry which is preliminary data.</text>
</comment>
<dbReference type="AlphaFoldDB" id="A0A7Y4KEG9"/>
<dbReference type="Pfam" id="PF01464">
    <property type="entry name" value="SLT"/>
    <property type="match status" value="1"/>
</dbReference>
<dbReference type="InterPro" id="IPR023346">
    <property type="entry name" value="Lysozyme-like_dom_sf"/>
</dbReference>
<evidence type="ECO:0000259" key="1">
    <source>
        <dbReference type="Pfam" id="PF01464"/>
    </source>
</evidence>
<evidence type="ECO:0000313" key="3">
    <source>
        <dbReference type="Proteomes" id="UP000563426"/>
    </source>
</evidence>
<dbReference type="SUPFAM" id="SSF53955">
    <property type="entry name" value="Lysozyme-like"/>
    <property type="match status" value="1"/>
</dbReference>
<protein>
    <submittedName>
        <fullName evidence="2">Transglycosylase SLT domain-containing protein</fullName>
    </submittedName>
</protein>
<accession>A0A7Y4KEG9</accession>
<dbReference type="RefSeq" id="WP_171433065.1">
    <property type="nucleotide sequence ID" value="NZ_JABFJV010000012.1"/>
</dbReference>
<keyword evidence="3" id="KW-1185">Reference proteome</keyword>
<organism evidence="2 3">
    <name type="scientific">Corallococcus exercitus</name>
    <dbReference type="NCBI Taxonomy" id="2316736"/>
    <lineage>
        <taxon>Bacteria</taxon>
        <taxon>Pseudomonadati</taxon>
        <taxon>Myxococcota</taxon>
        <taxon>Myxococcia</taxon>
        <taxon>Myxococcales</taxon>
        <taxon>Cystobacterineae</taxon>
        <taxon>Myxococcaceae</taxon>
        <taxon>Corallococcus</taxon>
    </lineage>
</organism>
<dbReference type="Gene3D" id="1.10.530.10">
    <property type="match status" value="1"/>
</dbReference>
<dbReference type="InterPro" id="IPR008258">
    <property type="entry name" value="Transglycosylase_SLT_dom_1"/>
</dbReference>
<sequence>MTLAELDQHLPKHLAQWSRELLAAATVTRLCPYLLAAICDRESRGGLALRPPGPSGTGDQGHGRGLMQVDDRYHPGFLMASDSIGKHLWKLPAYNILYGALLLRTYLDSLKDVHLALAAYNAGVGKVRRAADAITVGGDAAKLMEQRRAAADSLTSGGDYGRDVLRRRAQWAPADAPLEV</sequence>
<evidence type="ECO:0000313" key="2">
    <source>
        <dbReference type="EMBL" id="NOK32353.1"/>
    </source>
</evidence>
<dbReference type="Proteomes" id="UP000563426">
    <property type="component" value="Unassembled WGS sequence"/>
</dbReference>
<feature type="domain" description="Transglycosylase SLT" evidence="1">
    <location>
        <begin position="25"/>
        <end position="131"/>
    </location>
</feature>